<dbReference type="SUPFAM" id="SSF55811">
    <property type="entry name" value="Nudix"/>
    <property type="match status" value="1"/>
</dbReference>
<evidence type="ECO:0000313" key="10">
    <source>
        <dbReference type="EMBL" id="KZO99503.1"/>
    </source>
</evidence>
<dbReference type="EMBL" id="KV417272">
    <property type="protein sequence ID" value="KZO99503.1"/>
    <property type="molecule type" value="Genomic_DNA"/>
</dbReference>
<dbReference type="Pfam" id="PF00293">
    <property type="entry name" value="NUDIX"/>
    <property type="match status" value="1"/>
</dbReference>
<dbReference type="InterPro" id="IPR040008">
    <property type="entry name" value="Ribosomal_mL46"/>
</dbReference>
<keyword evidence="6" id="KW-0687">Ribonucleoprotein</keyword>
<dbReference type="InterPro" id="IPR021757">
    <property type="entry name" value="Ribosomal_mL46_N"/>
</dbReference>
<evidence type="ECO:0000256" key="4">
    <source>
        <dbReference type="ARBA" id="ARBA00022980"/>
    </source>
</evidence>
<dbReference type="PROSITE" id="PS51462">
    <property type="entry name" value="NUDIX"/>
    <property type="match status" value="1"/>
</dbReference>
<organism evidence="10 11">
    <name type="scientific">Calocera viscosa (strain TUFC12733)</name>
    <dbReference type="NCBI Taxonomy" id="1330018"/>
    <lineage>
        <taxon>Eukaryota</taxon>
        <taxon>Fungi</taxon>
        <taxon>Dikarya</taxon>
        <taxon>Basidiomycota</taxon>
        <taxon>Agaricomycotina</taxon>
        <taxon>Dacrymycetes</taxon>
        <taxon>Dacrymycetales</taxon>
        <taxon>Dacrymycetaceae</taxon>
        <taxon>Calocera</taxon>
    </lineage>
</organism>
<evidence type="ECO:0000256" key="2">
    <source>
        <dbReference type="ARBA" id="ARBA00009070"/>
    </source>
</evidence>
<dbReference type="AlphaFoldDB" id="A0A167Q7S2"/>
<evidence type="ECO:0000256" key="7">
    <source>
        <dbReference type="ARBA" id="ARBA00035190"/>
    </source>
</evidence>
<feature type="region of interest" description="Disordered" evidence="8">
    <location>
        <begin position="141"/>
        <end position="166"/>
    </location>
</feature>
<feature type="domain" description="Nudix hydrolase" evidence="9">
    <location>
        <begin position="158"/>
        <end position="295"/>
    </location>
</feature>
<dbReference type="Proteomes" id="UP000076738">
    <property type="component" value="Unassembled WGS sequence"/>
</dbReference>
<comment type="subcellular location">
    <subcellularLocation>
        <location evidence="1">Mitochondrion</location>
    </subcellularLocation>
</comment>
<dbReference type="STRING" id="1330018.A0A167Q7S2"/>
<comment type="similarity">
    <text evidence="2">Belongs to the mitochondrion-specific ribosomal protein mL46 family.</text>
</comment>
<keyword evidence="3" id="KW-0809">Transit peptide</keyword>
<feature type="compositionally biased region" description="Low complexity" evidence="8">
    <location>
        <begin position="28"/>
        <end position="41"/>
    </location>
</feature>
<accession>A0A167Q7S2</accession>
<evidence type="ECO:0000256" key="8">
    <source>
        <dbReference type="SAM" id="MobiDB-lite"/>
    </source>
</evidence>
<gene>
    <name evidence="10" type="ORF">CALVIDRAFT_495022</name>
</gene>
<dbReference type="GO" id="GO:0005762">
    <property type="term" value="C:mitochondrial large ribosomal subunit"/>
    <property type="evidence" value="ECO:0007669"/>
    <property type="project" value="TreeGrafter"/>
</dbReference>
<evidence type="ECO:0000256" key="6">
    <source>
        <dbReference type="ARBA" id="ARBA00023274"/>
    </source>
</evidence>
<evidence type="ECO:0000256" key="5">
    <source>
        <dbReference type="ARBA" id="ARBA00023128"/>
    </source>
</evidence>
<dbReference type="PANTHER" id="PTHR13124">
    <property type="entry name" value="39S RIBOSOMAL PROTEIN L46, MITOCHONDRIAL PRECURSOR-RELATED"/>
    <property type="match status" value="1"/>
</dbReference>
<dbReference type="Pfam" id="PF11788">
    <property type="entry name" value="MRP-L46"/>
    <property type="match status" value="1"/>
</dbReference>
<dbReference type="PANTHER" id="PTHR13124:SF12">
    <property type="entry name" value="LARGE RIBOSOMAL SUBUNIT PROTEIN ML46"/>
    <property type="match status" value="1"/>
</dbReference>
<evidence type="ECO:0000256" key="1">
    <source>
        <dbReference type="ARBA" id="ARBA00004173"/>
    </source>
</evidence>
<reference evidence="10 11" key="1">
    <citation type="journal article" date="2016" name="Mol. Biol. Evol.">
        <title>Comparative Genomics of Early-Diverging Mushroom-Forming Fungi Provides Insights into the Origins of Lignocellulose Decay Capabilities.</title>
        <authorList>
            <person name="Nagy L.G."/>
            <person name="Riley R."/>
            <person name="Tritt A."/>
            <person name="Adam C."/>
            <person name="Daum C."/>
            <person name="Floudas D."/>
            <person name="Sun H."/>
            <person name="Yadav J.S."/>
            <person name="Pangilinan J."/>
            <person name="Larsson K.H."/>
            <person name="Matsuura K."/>
            <person name="Barry K."/>
            <person name="Labutti K."/>
            <person name="Kuo R."/>
            <person name="Ohm R.A."/>
            <person name="Bhattacharya S.S."/>
            <person name="Shirouzu T."/>
            <person name="Yoshinaga Y."/>
            <person name="Martin F.M."/>
            <person name="Grigoriev I.V."/>
            <person name="Hibbett D.S."/>
        </authorList>
    </citation>
    <scope>NUCLEOTIDE SEQUENCE [LARGE SCALE GENOMIC DNA]</scope>
    <source>
        <strain evidence="10 11">TUFC12733</strain>
    </source>
</reference>
<dbReference type="InterPro" id="IPR015797">
    <property type="entry name" value="NUDIX_hydrolase-like_dom_sf"/>
</dbReference>
<feature type="region of interest" description="Disordered" evidence="8">
    <location>
        <begin position="15"/>
        <end position="51"/>
    </location>
</feature>
<proteinExistence type="inferred from homology"/>
<feature type="compositionally biased region" description="Basic and acidic residues" evidence="8">
    <location>
        <begin position="149"/>
        <end position="166"/>
    </location>
</feature>
<evidence type="ECO:0000256" key="3">
    <source>
        <dbReference type="ARBA" id="ARBA00022946"/>
    </source>
</evidence>
<dbReference type="Gene3D" id="3.90.79.10">
    <property type="entry name" value="Nucleoside Triphosphate Pyrophosphohydrolase"/>
    <property type="match status" value="1"/>
</dbReference>
<evidence type="ECO:0000313" key="11">
    <source>
        <dbReference type="Proteomes" id="UP000076738"/>
    </source>
</evidence>
<name>A0A167Q7S2_CALVF</name>
<sequence>MNAVRQRIRPIRLPAHNLVPPAARRWQSTEAPEEPSSSSTEPPTPLVVNLGPESKPYRLLTSVILTRSPLLTPEPTPYESAFYAYQRRIARALSNPFPGEFYFKRGSVGERRFAIEDREREIATFGDKARVNKKEVGELEDSIKEDEERDRPLDRISEADRTGDVRSLDRKGDRSLYLLLKTAEKHAWRFPQGEVLKGEGLHKAAERELMQECGSNMHTWIVGRQPIGVFQREAPPKAENSQGDKIFFFKGHIMAGQAVGSTKDVQDFAWLTMEEIQERLETPDRSYWEAVQSILSA</sequence>
<dbReference type="CDD" id="cd04661">
    <property type="entry name" value="NUDIX_MRP_L46"/>
    <property type="match status" value="1"/>
</dbReference>
<protein>
    <recommendedName>
        <fullName evidence="7">Large ribosomal subunit protein mL46</fullName>
    </recommendedName>
</protein>
<keyword evidence="4" id="KW-0689">Ribosomal protein</keyword>
<dbReference type="OrthoDB" id="414075at2759"/>
<evidence type="ECO:0000259" key="9">
    <source>
        <dbReference type="PROSITE" id="PS51462"/>
    </source>
</evidence>
<dbReference type="GO" id="GO:0003735">
    <property type="term" value="F:structural constituent of ribosome"/>
    <property type="evidence" value="ECO:0007669"/>
    <property type="project" value="InterPro"/>
</dbReference>
<keyword evidence="11" id="KW-1185">Reference proteome</keyword>
<keyword evidence="5" id="KW-0496">Mitochondrion</keyword>
<dbReference type="InterPro" id="IPR033650">
    <property type="entry name" value="Ribosomal_mL46_NUDIX"/>
</dbReference>
<dbReference type="InterPro" id="IPR000086">
    <property type="entry name" value="NUDIX_hydrolase_dom"/>
</dbReference>